<feature type="compositionally biased region" description="Basic and acidic residues" evidence="3">
    <location>
        <begin position="200"/>
        <end position="210"/>
    </location>
</feature>
<dbReference type="EMBL" id="MVGT01001243">
    <property type="protein sequence ID" value="OVA13045.1"/>
    <property type="molecule type" value="Genomic_DNA"/>
</dbReference>
<accession>A0A200QRH6</accession>
<comment type="subcellular location">
    <subcellularLocation>
        <location evidence="1">Nucleus</location>
    </subcellularLocation>
</comment>
<feature type="region of interest" description="Disordered" evidence="3">
    <location>
        <begin position="1"/>
        <end position="110"/>
    </location>
</feature>
<dbReference type="InterPro" id="IPR051992">
    <property type="entry name" value="OxStress_Response_Reg"/>
</dbReference>
<gene>
    <name evidence="4" type="ORF">BVC80_8947g26</name>
</gene>
<dbReference type="GO" id="GO:0005634">
    <property type="term" value="C:nucleus"/>
    <property type="evidence" value="ECO:0007669"/>
    <property type="project" value="UniProtKB-SubCell"/>
</dbReference>
<comment type="caution">
    <text evidence="4">The sequence shown here is derived from an EMBL/GenBank/DDBJ whole genome shotgun (WGS) entry which is preliminary data.</text>
</comment>
<keyword evidence="2" id="KW-0539">Nucleus</keyword>
<dbReference type="Proteomes" id="UP000195402">
    <property type="component" value="Unassembled WGS sequence"/>
</dbReference>
<evidence type="ECO:0000313" key="4">
    <source>
        <dbReference type="EMBL" id="OVA13045.1"/>
    </source>
</evidence>
<dbReference type="AlphaFoldDB" id="A0A200QRH6"/>
<dbReference type="FunCoup" id="A0A200QRH6">
    <property type="interactions" value="279"/>
</dbReference>
<dbReference type="OMA" id="FKSRSCY"/>
<sequence>MSLVFGSREVSVGPTVGFQGDVVGSPSPSSAYVSKHQLSSTSNPISTGEEENDKQRRRISCFSVDPDLSNSSDNSAIDGFDDDDDDSDDDESRSTTEVGEDDENEVRSKFKGSLCSMESLEDSLPIKRGLSNFFSGKSKSFASLSDATTVKSLEKTENPFNKRRRTLIACKWSRRAFYSSMNPVSMPLLALNEDEEEQSDLDHEVVKNNKEDDDDDDSDNSISYISHRERKIRSFKPSRCFSLTDLQQN</sequence>
<evidence type="ECO:0000313" key="5">
    <source>
        <dbReference type="Proteomes" id="UP000195402"/>
    </source>
</evidence>
<evidence type="ECO:0000256" key="2">
    <source>
        <dbReference type="ARBA" id="ARBA00023242"/>
    </source>
</evidence>
<feature type="region of interest" description="Disordered" evidence="3">
    <location>
        <begin position="194"/>
        <end position="225"/>
    </location>
</feature>
<feature type="compositionally biased region" description="Acidic residues" evidence="3">
    <location>
        <begin position="79"/>
        <end position="91"/>
    </location>
</feature>
<evidence type="ECO:0000256" key="1">
    <source>
        <dbReference type="ARBA" id="ARBA00004123"/>
    </source>
</evidence>
<dbReference type="STRING" id="56857.A0A200QRH6"/>
<name>A0A200QRH6_MACCD</name>
<protein>
    <submittedName>
        <fullName evidence="4">Uncharacterized protein</fullName>
    </submittedName>
</protein>
<organism evidence="4 5">
    <name type="scientific">Macleaya cordata</name>
    <name type="common">Five-seeded plume-poppy</name>
    <name type="synonym">Bocconia cordata</name>
    <dbReference type="NCBI Taxonomy" id="56857"/>
    <lineage>
        <taxon>Eukaryota</taxon>
        <taxon>Viridiplantae</taxon>
        <taxon>Streptophyta</taxon>
        <taxon>Embryophyta</taxon>
        <taxon>Tracheophyta</taxon>
        <taxon>Spermatophyta</taxon>
        <taxon>Magnoliopsida</taxon>
        <taxon>Ranunculales</taxon>
        <taxon>Papaveraceae</taxon>
        <taxon>Papaveroideae</taxon>
        <taxon>Macleaya</taxon>
    </lineage>
</organism>
<proteinExistence type="predicted"/>
<reference evidence="4 5" key="1">
    <citation type="journal article" date="2017" name="Mol. Plant">
        <title>The Genome of Medicinal Plant Macleaya cordata Provides New Insights into Benzylisoquinoline Alkaloids Metabolism.</title>
        <authorList>
            <person name="Liu X."/>
            <person name="Liu Y."/>
            <person name="Huang P."/>
            <person name="Ma Y."/>
            <person name="Qing Z."/>
            <person name="Tang Q."/>
            <person name="Cao H."/>
            <person name="Cheng P."/>
            <person name="Zheng Y."/>
            <person name="Yuan Z."/>
            <person name="Zhou Y."/>
            <person name="Liu J."/>
            <person name="Tang Z."/>
            <person name="Zhuo Y."/>
            <person name="Zhang Y."/>
            <person name="Yu L."/>
            <person name="Huang J."/>
            <person name="Yang P."/>
            <person name="Peng Q."/>
            <person name="Zhang J."/>
            <person name="Jiang W."/>
            <person name="Zhang Z."/>
            <person name="Lin K."/>
            <person name="Ro D.K."/>
            <person name="Chen X."/>
            <person name="Xiong X."/>
            <person name="Shang Y."/>
            <person name="Huang S."/>
            <person name="Zeng J."/>
        </authorList>
    </citation>
    <scope>NUCLEOTIDE SEQUENCE [LARGE SCALE GENOMIC DNA]</scope>
    <source>
        <strain evidence="5">cv. BLH2017</strain>
        <tissue evidence="4">Root</tissue>
    </source>
</reference>
<dbReference type="PANTHER" id="PTHR33172">
    <property type="entry name" value="OS08G0516900 PROTEIN"/>
    <property type="match status" value="1"/>
</dbReference>
<dbReference type="GO" id="GO:0006950">
    <property type="term" value="P:response to stress"/>
    <property type="evidence" value="ECO:0007669"/>
    <property type="project" value="UniProtKB-ARBA"/>
</dbReference>
<keyword evidence="5" id="KW-1185">Reference proteome</keyword>
<dbReference type="PANTHER" id="PTHR33172:SF91">
    <property type="entry name" value="PROTEIN OXIDATIVE STRESS 3 LIKE 5"/>
    <property type="match status" value="1"/>
</dbReference>
<dbReference type="InParanoid" id="A0A200QRH6"/>
<dbReference type="OrthoDB" id="696276at2759"/>
<evidence type="ECO:0000256" key="3">
    <source>
        <dbReference type="SAM" id="MobiDB-lite"/>
    </source>
</evidence>
<feature type="compositionally biased region" description="Polar residues" evidence="3">
    <location>
        <begin position="26"/>
        <end position="46"/>
    </location>
</feature>